<gene>
    <name evidence="3" type="ORF">Z520_06675</name>
</gene>
<dbReference type="VEuPathDB" id="FungiDB:Z520_06675"/>
<dbReference type="GeneID" id="27712421"/>
<feature type="domain" description="Helix-turn-helix" evidence="2">
    <location>
        <begin position="156"/>
        <end position="200"/>
    </location>
</feature>
<name>A0A0D2JWK3_9EURO</name>
<feature type="compositionally biased region" description="Basic and acidic residues" evidence="1">
    <location>
        <begin position="65"/>
        <end position="76"/>
    </location>
</feature>
<dbReference type="STRING" id="1442371.A0A0D2JWK3"/>
<evidence type="ECO:0000256" key="1">
    <source>
        <dbReference type="SAM" id="MobiDB-lite"/>
    </source>
</evidence>
<reference evidence="3 4" key="1">
    <citation type="submission" date="2015-01" db="EMBL/GenBank/DDBJ databases">
        <title>The Genome Sequence of Fonsecaea multimorphosa CBS 102226.</title>
        <authorList>
            <consortium name="The Broad Institute Genomics Platform"/>
            <person name="Cuomo C."/>
            <person name="de Hoog S."/>
            <person name="Gorbushina A."/>
            <person name="Stielow B."/>
            <person name="Teixiera M."/>
            <person name="Abouelleil A."/>
            <person name="Chapman S.B."/>
            <person name="Priest M."/>
            <person name="Young S.K."/>
            <person name="Wortman J."/>
            <person name="Nusbaum C."/>
            <person name="Birren B."/>
        </authorList>
    </citation>
    <scope>NUCLEOTIDE SEQUENCE [LARGE SCALE GENOMIC DNA]</scope>
    <source>
        <strain evidence="3 4">CBS 102226</strain>
    </source>
</reference>
<evidence type="ECO:0000313" key="4">
    <source>
        <dbReference type="Proteomes" id="UP000053411"/>
    </source>
</evidence>
<dbReference type="Pfam" id="PF22943">
    <property type="entry name" value="HTH_68"/>
    <property type="match status" value="1"/>
</dbReference>
<dbReference type="RefSeq" id="XP_016632020.1">
    <property type="nucleotide sequence ID" value="XM_016777175.1"/>
</dbReference>
<dbReference type="InterPro" id="IPR054448">
    <property type="entry name" value="HTH_put_ascomycetes"/>
</dbReference>
<proteinExistence type="predicted"/>
<accession>A0A0D2JWK3</accession>
<protein>
    <recommendedName>
        <fullName evidence="2">Helix-turn-helix domain-containing protein</fullName>
    </recommendedName>
</protein>
<sequence length="201" mass="21247">MGSSASKVAGRAGGAAARRQYPSTSSIVNSAPSPSPSPAAAATKPAPAPAAEVRPSPAAAPPAGEKTEHVELDARDPQFGSALRRVGQARPITERRPDEETFPTSSQPMHSGQNIFPSDTKNPAMMLVQARRKIAAQWESDLENQGRPGFGGRTLLSVKDIKEALTLRDELGKSPQEVERQMRLKPGVLDQLVAKGVVANI</sequence>
<feature type="compositionally biased region" description="Low complexity" evidence="1">
    <location>
        <begin position="14"/>
        <end position="51"/>
    </location>
</feature>
<dbReference type="EMBL" id="KN848073">
    <property type="protein sequence ID" value="KIX97897.1"/>
    <property type="molecule type" value="Genomic_DNA"/>
</dbReference>
<dbReference type="Proteomes" id="UP000053411">
    <property type="component" value="Unassembled WGS sequence"/>
</dbReference>
<dbReference type="OrthoDB" id="4085451at2759"/>
<feature type="region of interest" description="Disordered" evidence="1">
    <location>
        <begin position="1"/>
        <end position="120"/>
    </location>
</feature>
<organism evidence="3 4">
    <name type="scientific">Fonsecaea multimorphosa CBS 102226</name>
    <dbReference type="NCBI Taxonomy" id="1442371"/>
    <lineage>
        <taxon>Eukaryota</taxon>
        <taxon>Fungi</taxon>
        <taxon>Dikarya</taxon>
        <taxon>Ascomycota</taxon>
        <taxon>Pezizomycotina</taxon>
        <taxon>Eurotiomycetes</taxon>
        <taxon>Chaetothyriomycetidae</taxon>
        <taxon>Chaetothyriales</taxon>
        <taxon>Herpotrichiellaceae</taxon>
        <taxon>Fonsecaea</taxon>
    </lineage>
</organism>
<keyword evidence="4" id="KW-1185">Reference proteome</keyword>
<dbReference type="AlphaFoldDB" id="A0A0D2JWK3"/>
<evidence type="ECO:0000259" key="2">
    <source>
        <dbReference type="Pfam" id="PF22943"/>
    </source>
</evidence>
<evidence type="ECO:0000313" key="3">
    <source>
        <dbReference type="EMBL" id="KIX97897.1"/>
    </source>
</evidence>
<feature type="compositionally biased region" description="Polar residues" evidence="1">
    <location>
        <begin position="102"/>
        <end position="120"/>
    </location>
</feature>